<feature type="region of interest" description="Disordered" evidence="2">
    <location>
        <begin position="97"/>
        <end position="133"/>
    </location>
</feature>
<reference evidence="3 4" key="1">
    <citation type="submission" date="2014-04" db="EMBL/GenBank/DDBJ databases">
        <authorList>
            <consortium name="DOE Joint Genome Institute"/>
            <person name="Kuo A."/>
            <person name="Gay G."/>
            <person name="Dore J."/>
            <person name="Kohler A."/>
            <person name="Nagy L.G."/>
            <person name="Floudas D."/>
            <person name="Copeland A."/>
            <person name="Barry K.W."/>
            <person name="Cichocki N."/>
            <person name="Veneault-Fourrey C."/>
            <person name="LaButti K."/>
            <person name="Lindquist E.A."/>
            <person name="Lipzen A."/>
            <person name="Lundell T."/>
            <person name="Morin E."/>
            <person name="Murat C."/>
            <person name="Sun H."/>
            <person name="Tunlid A."/>
            <person name="Henrissat B."/>
            <person name="Grigoriev I.V."/>
            <person name="Hibbett D.S."/>
            <person name="Martin F."/>
            <person name="Nordberg H.P."/>
            <person name="Cantor M.N."/>
            <person name="Hua S.X."/>
        </authorList>
    </citation>
    <scope>NUCLEOTIDE SEQUENCE [LARGE SCALE GENOMIC DNA]</scope>
    <source>
        <strain evidence="4">h7</strain>
    </source>
</reference>
<proteinExistence type="predicted"/>
<dbReference type="HOGENOM" id="CLU_140541_0_0_1"/>
<protein>
    <submittedName>
        <fullName evidence="3">Uncharacterized protein</fullName>
    </submittedName>
</protein>
<gene>
    <name evidence="3" type="ORF">M413DRAFT_441161</name>
</gene>
<organism evidence="3 4">
    <name type="scientific">Hebeloma cylindrosporum</name>
    <dbReference type="NCBI Taxonomy" id="76867"/>
    <lineage>
        <taxon>Eukaryota</taxon>
        <taxon>Fungi</taxon>
        <taxon>Dikarya</taxon>
        <taxon>Basidiomycota</taxon>
        <taxon>Agaricomycotina</taxon>
        <taxon>Agaricomycetes</taxon>
        <taxon>Agaricomycetidae</taxon>
        <taxon>Agaricales</taxon>
        <taxon>Agaricineae</taxon>
        <taxon>Hymenogastraceae</taxon>
        <taxon>Hebeloma</taxon>
    </lineage>
</organism>
<evidence type="ECO:0000313" key="3">
    <source>
        <dbReference type="EMBL" id="KIM46100.1"/>
    </source>
</evidence>
<dbReference type="OrthoDB" id="548474at2759"/>
<keyword evidence="1" id="KW-0175">Coiled coil</keyword>
<evidence type="ECO:0000256" key="1">
    <source>
        <dbReference type="SAM" id="Coils"/>
    </source>
</evidence>
<feature type="compositionally biased region" description="Low complexity" evidence="2">
    <location>
        <begin position="100"/>
        <end position="120"/>
    </location>
</feature>
<accession>A0A0C3CBF0</accession>
<evidence type="ECO:0000256" key="2">
    <source>
        <dbReference type="SAM" id="MobiDB-lite"/>
    </source>
</evidence>
<reference evidence="4" key="2">
    <citation type="submission" date="2015-01" db="EMBL/GenBank/DDBJ databases">
        <title>Evolutionary Origins and Diversification of the Mycorrhizal Mutualists.</title>
        <authorList>
            <consortium name="DOE Joint Genome Institute"/>
            <consortium name="Mycorrhizal Genomics Consortium"/>
            <person name="Kohler A."/>
            <person name="Kuo A."/>
            <person name="Nagy L.G."/>
            <person name="Floudas D."/>
            <person name="Copeland A."/>
            <person name="Barry K.W."/>
            <person name="Cichocki N."/>
            <person name="Veneault-Fourrey C."/>
            <person name="LaButti K."/>
            <person name="Lindquist E.A."/>
            <person name="Lipzen A."/>
            <person name="Lundell T."/>
            <person name="Morin E."/>
            <person name="Murat C."/>
            <person name="Riley R."/>
            <person name="Ohm R."/>
            <person name="Sun H."/>
            <person name="Tunlid A."/>
            <person name="Henrissat B."/>
            <person name="Grigoriev I.V."/>
            <person name="Hibbett D.S."/>
            <person name="Martin F."/>
        </authorList>
    </citation>
    <scope>NUCLEOTIDE SEQUENCE [LARGE SCALE GENOMIC DNA]</scope>
    <source>
        <strain evidence="4">h7</strain>
    </source>
</reference>
<dbReference type="EMBL" id="KN831771">
    <property type="protein sequence ID" value="KIM46100.1"/>
    <property type="molecule type" value="Genomic_DNA"/>
</dbReference>
<sequence>MDYKPRFSQPFTLNEAIGLDVAVITEEMSRLQNSLERLRETQKILQEAISDPGEPDPEIKLAFEENQVVIGSQEERISMLKMALLEKGIVAGSHYGLTESLSTNPSPNLLTTTPTSSLNLGDQANPDDEGLHL</sequence>
<dbReference type="STRING" id="686832.A0A0C3CBF0"/>
<feature type="coiled-coil region" evidence="1">
    <location>
        <begin position="21"/>
        <end position="51"/>
    </location>
</feature>
<dbReference type="Proteomes" id="UP000053424">
    <property type="component" value="Unassembled WGS sequence"/>
</dbReference>
<keyword evidence="4" id="KW-1185">Reference proteome</keyword>
<dbReference type="AlphaFoldDB" id="A0A0C3CBF0"/>
<evidence type="ECO:0000313" key="4">
    <source>
        <dbReference type="Proteomes" id="UP000053424"/>
    </source>
</evidence>
<name>A0A0C3CBF0_HEBCY</name>